<keyword evidence="3" id="KW-1185">Reference proteome</keyword>
<name>A0ABV0TCK3_9TELE</name>
<accession>A0ABV0TCK3</accession>
<dbReference type="EMBL" id="JAHRIQ010028080">
    <property type="protein sequence ID" value="MEQ2230644.1"/>
    <property type="molecule type" value="Genomic_DNA"/>
</dbReference>
<evidence type="ECO:0000313" key="2">
    <source>
        <dbReference type="EMBL" id="MEQ2230644.1"/>
    </source>
</evidence>
<sequence length="101" mass="11179">MPLVGSPMANRLWVTAQSLHEVQKNQGTWRCPVQWNRGPTLEPGLGSGCSSEDLAGPSSNERRETIPQWAYHLQGGTMRDRCKENRAADEGGDLDDLISRC</sequence>
<gene>
    <name evidence="2" type="ORF">ILYODFUR_031525</name>
</gene>
<comment type="caution">
    <text evidence="2">The sequence shown here is derived from an EMBL/GenBank/DDBJ whole genome shotgun (WGS) entry which is preliminary data.</text>
</comment>
<feature type="region of interest" description="Disordered" evidence="1">
    <location>
        <begin position="42"/>
        <end position="63"/>
    </location>
</feature>
<protein>
    <submittedName>
        <fullName evidence="2">Uncharacterized protein</fullName>
    </submittedName>
</protein>
<reference evidence="2 3" key="1">
    <citation type="submission" date="2021-06" db="EMBL/GenBank/DDBJ databases">
        <authorList>
            <person name="Palmer J.M."/>
        </authorList>
    </citation>
    <scope>NUCLEOTIDE SEQUENCE [LARGE SCALE GENOMIC DNA]</scope>
    <source>
        <strain evidence="3">if_2019</strain>
        <tissue evidence="2">Muscle</tissue>
    </source>
</reference>
<evidence type="ECO:0000256" key="1">
    <source>
        <dbReference type="SAM" id="MobiDB-lite"/>
    </source>
</evidence>
<organism evidence="2 3">
    <name type="scientific">Ilyodon furcidens</name>
    <name type="common">goldbreast splitfin</name>
    <dbReference type="NCBI Taxonomy" id="33524"/>
    <lineage>
        <taxon>Eukaryota</taxon>
        <taxon>Metazoa</taxon>
        <taxon>Chordata</taxon>
        <taxon>Craniata</taxon>
        <taxon>Vertebrata</taxon>
        <taxon>Euteleostomi</taxon>
        <taxon>Actinopterygii</taxon>
        <taxon>Neopterygii</taxon>
        <taxon>Teleostei</taxon>
        <taxon>Neoteleostei</taxon>
        <taxon>Acanthomorphata</taxon>
        <taxon>Ovalentaria</taxon>
        <taxon>Atherinomorphae</taxon>
        <taxon>Cyprinodontiformes</taxon>
        <taxon>Goodeidae</taxon>
        <taxon>Ilyodon</taxon>
    </lineage>
</organism>
<proteinExistence type="predicted"/>
<evidence type="ECO:0000313" key="3">
    <source>
        <dbReference type="Proteomes" id="UP001482620"/>
    </source>
</evidence>
<dbReference type="Proteomes" id="UP001482620">
    <property type="component" value="Unassembled WGS sequence"/>
</dbReference>